<proteinExistence type="predicted"/>
<sequence>MLLHCVTLVACSWQFSMPMVGGEGNLERGRNFEINIKGKWEASRSSLSRMSIGSSQELSLSQLKGEAYPATASKNYRCTYCGNCRCSFDRDGCALCPAERRSAIELSFKYRASFIL</sequence>
<organism evidence="2 3">
    <name type="scientific">Quillaja saponaria</name>
    <name type="common">Soap bark tree</name>
    <dbReference type="NCBI Taxonomy" id="32244"/>
    <lineage>
        <taxon>Eukaryota</taxon>
        <taxon>Viridiplantae</taxon>
        <taxon>Streptophyta</taxon>
        <taxon>Embryophyta</taxon>
        <taxon>Tracheophyta</taxon>
        <taxon>Spermatophyta</taxon>
        <taxon>Magnoliopsida</taxon>
        <taxon>eudicotyledons</taxon>
        <taxon>Gunneridae</taxon>
        <taxon>Pentapetalae</taxon>
        <taxon>rosids</taxon>
        <taxon>fabids</taxon>
        <taxon>Fabales</taxon>
        <taxon>Quillajaceae</taxon>
        <taxon>Quillaja</taxon>
    </lineage>
</organism>
<name>A0AAD7M3J1_QUISA</name>
<comment type="caution">
    <text evidence="2">The sequence shown here is derived from an EMBL/GenBank/DDBJ whole genome shotgun (WGS) entry which is preliminary data.</text>
</comment>
<dbReference type="KEGG" id="qsa:O6P43_013127"/>
<accession>A0AAD7M3J1</accession>
<feature type="signal peptide" evidence="1">
    <location>
        <begin position="1"/>
        <end position="18"/>
    </location>
</feature>
<protein>
    <submittedName>
        <fullName evidence="2">Uncharacterized protein</fullName>
    </submittedName>
</protein>
<dbReference type="Proteomes" id="UP001163823">
    <property type="component" value="Chromosome 5"/>
</dbReference>
<dbReference type="EMBL" id="JARAOO010000005">
    <property type="protein sequence ID" value="KAJ7969122.1"/>
    <property type="molecule type" value="Genomic_DNA"/>
</dbReference>
<feature type="chain" id="PRO_5042441989" evidence="1">
    <location>
        <begin position="19"/>
        <end position="116"/>
    </location>
</feature>
<evidence type="ECO:0000313" key="3">
    <source>
        <dbReference type="Proteomes" id="UP001163823"/>
    </source>
</evidence>
<keyword evidence="3" id="KW-1185">Reference proteome</keyword>
<evidence type="ECO:0000256" key="1">
    <source>
        <dbReference type="SAM" id="SignalP"/>
    </source>
</evidence>
<dbReference type="AlphaFoldDB" id="A0AAD7M3J1"/>
<evidence type="ECO:0000313" key="2">
    <source>
        <dbReference type="EMBL" id="KAJ7969123.1"/>
    </source>
</evidence>
<gene>
    <name evidence="2" type="ORF">O6P43_013127</name>
</gene>
<reference evidence="2" key="1">
    <citation type="journal article" date="2023" name="Science">
        <title>Elucidation of the pathway for biosynthesis of saponin adjuvants from the soapbark tree.</title>
        <authorList>
            <person name="Reed J."/>
            <person name="Orme A."/>
            <person name="El-Demerdash A."/>
            <person name="Owen C."/>
            <person name="Martin L.B.B."/>
            <person name="Misra R.C."/>
            <person name="Kikuchi S."/>
            <person name="Rejzek M."/>
            <person name="Martin A.C."/>
            <person name="Harkess A."/>
            <person name="Leebens-Mack J."/>
            <person name="Louveau T."/>
            <person name="Stephenson M.J."/>
            <person name="Osbourn A."/>
        </authorList>
    </citation>
    <scope>NUCLEOTIDE SEQUENCE</scope>
    <source>
        <strain evidence="2">S10</strain>
    </source>
</reference>
<keyword evidence="1" id="KW-0732">Signal</keyword>
<dbReference type="EMBL" id="JARAOO010000005">
    <property type="protein sequence ID" value="KAJ7969123.1"/>
    <property type="molecule type" value="Genomic_DNA"/>
</dbReference>